<protein>
    <submittedName>
        <fullName evidence="2">Uncharacterized protein</fullName>
    </submittedName>
</protein>
<feature type="compositionally biased region" description="Polar residues" evidence="1">
    <location>
        <begin position="17"/>
        <end position="26"/>
    </location>
</feature>
<reference evidence="2" key="1">
    <citation type="submission" date="2018-02" db="EMBL/GenBank/DDBJ databases">
        <title>Rhizophora mucronata_Transcriptome.</title>
        <authorList>
            <person name="Meera S.P."/>
            <person name="Sreeshan A."/>
            <person name="Augustine A."/>
        </authorList>
    </citation>
    <scope>NUCLEOTIDE SEQUENCE</scope>
    <source>
        <tissue evidence="2">Leaf</tissue>
    </source>
</reference>
<accession>A0A2P2NWF4</accession>
<sequence>MMMMAAVGRSTLDRGPSCQSFSGESM</sequence>
<dbReference type="AlphaFoldDB" id="A0A2P2NWF4"/>
<proteinExistence type="predicted"/>
<name>A0A2P2NWF4_RHIMU</name>
<evidence type="ECO:0000313" key="2">
    <source>
        <dbReference type="EMBL" id="MBX46857.1"/>
    </source>
</evidence>
<organism evidence="2">
    <name type="scientific">Rhizophora mucronata</name>
    <name type="common">Asiatic mangrove</name>
    <dbReference type="NCBI Taxonomy" id="61149"/>
    <lineage>
        <taxon>Eukaryota</taxon>
        <taxon>Viridiplantae</taxon>
        <taxon>Streptophyta</taxon>
        <taxon>Embryophyta</taxon>
        <taxon>Tracheophyta</taxon>
        <taxon>Spermatophyta</taxon>
        <taxon>Magnoliopsida</taxon>
        <taxon>eudicotyledons</taxon>
        <taxon>Gunneridae</taxon>
        <taxon>Pentapetalae</taxon>
        <taxon>rosids</taxon>
        <taxon>fabids</taxon>
        <taxon>Malpighiales</taxon>
        <taxon>Rhizophoraceae</taxon>
        <taxon>Rhizophora</taxon>
    </lineage>
</organism>
<feature type="region of interest" description="Disordered" evidence="1">
    <location>
        <begin position="1"/>
        <end position="26"/>
    </location>
</feature>
<evidence type="ECO:0000256" key="1">
    <source>
        <dbReference type="SAM" id="MobiDB-lite"/>
    </source>
</evidence>
<dbReference type="EMBL" id="GGEC01066373">
    <property type="protein sequence ID" value="MBX46857.1"/>
    <property type="molecule type" value="Transcribed_RNA"/>
</dbReference>